<proteinExistence type="predicted"/>
<dbReference type="EMBL" id="FP929128">
    <property type="protein sequence ID" value="CBX96205.1"/>
    <property type="molecule type" value="Genomic_DNA"/>
</dbReference>
<evidence type="ECO:0000313" key="2">
    <source>
        <dbReference type="EMBL" id="CBX96205.1"/>
    </source>
</evidence>
<keyword evidence="3" id="KW-1185">Reference proteome</keyword>
<organism evidence="3">
    <name type="scientific">Leptosphaeria maculans (strain JN3 / isolate v23.1.3 / race Av1-4-5-6-7-8)</name>
    <name type="common">Blackleg fungus</name>
    <name type="synonym">Phoma lingam</name>
    <dbReference type="NCBI Taxonomy" id="985895"/>
    <lineage>
        <taxon>Eukaryota</taxon>
        <taxon>Fungi</taxon>
        <taxon>Dikarya</taxon>
        <taxon>Ascomycota</taxon>
        <taxon>Pezizomycotina</taxon>
        <taxon>Dothideomycetes</taxon>
        <taxon>Pleosporomycetidae</taxon>
        <taxon>Pleosporales</taxon>
        <taxon>Pleosporineae</taxon>
        <taxon>Leptosphaeriaceae</taxon>
        <taxon>Plenodomus</taxon>
        <taxon>Plenodomus lingam/Leptosphaeria maculans species complex</taxon>
    </lineage>
</organism>
<dbReference type="InParanoid" id="E4ZXW0"/>
<protein>
    <submittedName>
        <fullName evidence="2">Predicted protein</fullName>
    </submittedName>
</protein>
<reference evidence="3" key="1">
    <citation type="journal article" date="2011" name="Nat. Commun.">
        <title>Effector diversification within compartments of the Leptosphaeria maculans genome affected by Repeat-Induced Point mutations.</title>
        <authorList>
            <person name="Rouxel T."/>
            <person name="Grandaubert J."/>
            <person name="Hane J.K."/>
            <person name="Hoede C."/>
            <person name="van de Wouw A.P."/>
            <person name="Couloux A."/>
            <person name="Dominguez V."/>
            <person name="Anthouard V."/>
            <person name="Bally P."/>
            <person name="Bourras S."/>
            <person name="Cozijnsen A.J."/>
            <person name="Ciuffetti L.M."/>
            <person name="Degrave A."/>
            <person name="Dilmaghani A."/>
            <person name="Duret L."/>
            <person name="Fudal I."/>
            <person name="Goodwin S.B."/>
            <person name="Gout L."/>
            <person name="Glaser N."/>
            <person name="Linglin J."/>
            <person name="Kema G.H.J."/>
            <person name="Lapalu N."/>
            <person name="Lawrence C.B."/>
            <person name="May K."/>
            <person name="Meyer M."/>
            <person name="Ollivier B."/>
            <person name="Poulain J."/>
            <person name="Schoch C.L."/>
            <person name="Simon A."/>
            <person name="Spatafora J.W."/>
            <person name="Stachowiak A."/>
            <person name="Turgeon B.G."/>
            <person name="Tyler B.M."/>
            <person name="Vincent D."/>
            <person name="Weissenbach J."/>
            <person name="Amselem J."/>
            <person name="Quesneville H."/>
            <person name="Oliver R.P."/>
            <person name="Wincker P."/>
            <person name="Balesdent M.-H."/>
            <person name="Howlett B.J."/>
        </authorList>
    </citation>
    <scope>NUCLEOTIDE SEQUENCE [LARGE SCALE GENOMIC DNA]</scope>
    <source>
        <strain evidence="3">JN3 / isolate v23.1.3 / race Av1-4-5-6-7-8</strain>
    </source>
</reference>
<evidence type="ECO:0000313" key="3">
    <source>
        <dbReference type="Proteomes" id="UP000002668"/>
    </source>
</evidence>
<sequence>MLLSIDFAIQWFSFSISLAVTVNFLGWILDLEAIFTCSRLITRFHRVNDTPAACIFKLHCEY</sequence>
<name>E4ZXW0_LEPMJ</name>
<dbReference type="AlphaFoldDB" id="E4ZXW0"/>
<dbReference type="VEuPathDB" id="FungiDB:LEMA_P111240.1"/>
<dbReference type="Proteomes" id="UP000002668">
    <property type="component" value="Genome"/>
</dbReference>
<dbReference type="HOGENOM" id="CLU_2904615_0_0_1"/>
<keyword evidence="1" id="KW-0812">Transmembrane</keyword>
<accession>E4ZXW0</accession>
<gene>
    <name evidence="2" type="ORF">LEMA_P111240.1</name>
</gene>
<evidence type="ECO:0000256" key="1">
    <source>
        <dbReference type="SAM" id="Phobius"/>
    </source>
</evidence>
<feature type="transmembrane region" description="Helical" evidence="1">
    <location>
        <begin position="7"/>
        <end position="29"/>
    </location>
</feature>
<keyword evidence="1" id="KW-0472">Membrane</keyword>
<keyword evidence="1" id="KW-1133">Transmembrane helix</keyword>